<sequence length="179" mass="20362">MASLKKIAQVQSIDQSLKQTKNFVLLKYSEVPTQLFDGLRKSLKKANSALSVVKNSLFEKAINILSSNDKLFKDLKKNFFPLKESTLIIYLGEDWSRSLKQFSDFSANKKNFTFKFGILDQIIYDSAQLTKIAQLPAKDQLIAKIIGGLTNPARRFTLATKFNINKFVYILKQKSQSRG</sequence>
<evidence type="ECO:0000256" key="4">
    <source>
        <dbReference type="ARBA" id="ARBA00035202"/>
    </source>
</evidence>
<dbReference type="GO" id="GO:0005840">
    <property type="term" value="C:ribosome"/>
    <property type="evidence" value="ECO:0007669"/>
    <property type="project" value="UniProtKB-KW"/>
</dbReference>
<evidence type="ECO:0000256" key="1">
    <source>
        <dbReference type="ARBA" id="ARBA00008889"/>
    </source>
</evidence>
<name>A0A2M8KKT4_9BACT</name>
<comment type="similarity">
    <text evidence="1">Belongs to the universal ribosomal protein uL10 family.</text>
</comment>
<comment type="caution">
    <text evidence="6">The sequence shown here is derived from an EMBL/GenBank/DDBJ whole genome shotgun (WGS) entry which is preliminary data.</text>
</comment>
<dbReference type="InterPro" id="IPR047865">
    <property type="entry name" value="Ribosomal_uL10_bac_type"/>
</dbReference>
<dbReference type="AlphaFoldDB" id="A0A2M8KKT4"/>
<dbReference type="NCBIfam" id="NF000955">
    <property type="entry name" value="PRK00099.1-1"/>
    <property type="match status" value="1"/>
</dbReference>
<dbReference type="EMBL" id="PFEB01000044">
    <property type="protein sequence ID" value="PJE60536.1"/>
    <property type="molecule type" value="Genomic_DNA"/>
</dbReference>
<evidence type="ECO:0000256" key="2">
    <source>
        <dbReference type="ARBA" id="ARBA00022980"/>
    </source>
</evidence>
<proteinExistence type="inferred from homology"/>
<dbReference type="SUPFAM" id="SSF160369">
    <property type="entry name" value="Ribosomal protein L10-like"/>
    <property type="match status" value="1"/>
</dbReference>
<keyword evidence="3" id="KW-0687">Ribonucleoprotein</keyword>
<gene>
    <name evidence="6" type="primary">rplJ</name>
    <name evidence="6" type="ORF">COU86_03675</name>
</gene>
<organism evidence="6 7">
    <name type="scientific">Candidatus Roizmanbacteria bacterium CG10_big_fil_rev_8_21_14_0_10_36_26</name>
    <dbReference type="NCBI Taxonomy" id="1974851"/>
    <lineage>
        <taxon>Bacteria</taxon>
        <taxon>Candidatus Roizmaniibacteriota</taxon>
    </lineage>
</organism>
<dbReference type="Proteomes" id="UP000231434">
    <property type="component" value="Unassembled WGS sequence"/>
</dbReference>
<dbReference type="Gene3D" id="3.30.70.1730">
    <property type="match status" value="1"/>
</dbReference>
<reference evidence="7" key="1">
    <citation type="submission" date="2017-09" db="EMBL/GenBank/DDBJ databases">
        <title>Depth-based differentiation of microbial function through sediment-hosted aquifers and enrichment of novel symbionts in the deep terrestrial subsurface.</title>
        <authorList>
            <person name="Probst A.J."/>
            <person name="Ladd B."/>
            <person name="Jarett J.K."/>
            <person name="Geller-Mcgrath D.E."/>
            <person name="Sieber C.M.K."/>
            <person name="Emerson J.B."/>
            <person name="Anantharaman K."/>
            <person name="Thomas B.C."/>
            <person name="Malmstrom R."/>
            <person name="Stieglmeier M."/>
            <person name="Klingl A."/>
            <person name="Woyke T."/>
            <person name="Ryan C.M."/>
            <person name="Banfield J.F."/>
        </authorList>
    </citation>
    <scope>NUCLEOTIDE SEQUENCE [LARGE SCALE GENOMIC DNA]</scope>
</reference>
<evidence type="ECO:0000313" key="6">
    <source>
        <dbReference type="EMBL" id="PJE60536.1"/>
    </source>
</evidence>
<dbReference type="PANTHER" id="PTHR11560">
    <property type="entry name" value="39S RIBOSOMAL PROTEIN L10, MITOCHONDRIAL"/>
    <property type="match status" value="1"/>
</dbReference>
<evidence type="ECO:0000313" key="7">
    <source>
        <dbReference type="Proteomes" id="UP000231434"/>
    </source>
</evidence>
<dbReference type="Gene3D" id="6.10.250.290">
    <property type="match status" value="1"/>
</dbReference>
<dbReference type="InterPro" id="IPR043141">
    <property type="entry name" value="Ribosomal_uL10-like_sf"/>
</dbReference>
<dbReference type="Pfam" id="PF00466">
    <property type="entry name" value="Ribosomal_L10"/>
    <property type="match status" value="1"/>
</dbReference>
<evidence type="ECO:0000256" key="3">
    <source>
        <dbReference type="ARBA" id="ARBA00023274"/>
    </source>
</evidence>
<accession>A0A2M8KKT4</accession>
<protein>
    <recommendedName>
        <fullName evidence="4">Large ribosomal subunit protein uL10</fullName>
    </recommendedName>
    <alternativeName>
        <fullName evidence="5">50S ribosomal protein L10</fullName>
    </alternativeName>
</protein>
<evidence type="ECO:0000256" key="5">
    <source>
        <dbReference type="ARBA" id="ARBA00035502"/>
    </source>
</evidence>
<dbReference type="GO" id="GO:1990904">
    <property type="term" value="C:ribonucleoprotein complex"/>
    <property type="evidence" value="ECO:0007669"/>
    <property type="project" value="UniProtKB-KW"/>
</dbReference>
<keyword evidence="2 6" id="KW-0689">Ribosomal protein</keyword>
<dbReference type="InterPro" id="IPR001790">
    <property type="entry name" value="Ribosomal_uL10"/>
</dbReference>